<evidence type="ECO:0000313" key="3">
    <source>
        <dbReference type="EMBL" id="SFV65921.1"/>
    </source>
</evidence>
<evidence type="ECO:0000256" key="2">
    <source>
        <dbReference type="ARBA" id="ARBA00022729"/>
    </source>
</evidence>
<dbReference type="InterPro" id="IPR005318">
    <property type="entry name" value="OM_porin_bac"/>
</dbReference>
<organism evidence="3">
    <name type="scientific">hydrothermal vent metagenome</name>
    <dbReference type="NCBI Taxonomy" id="652676"/>
    <lineage>
        <taxon>unclassified sequences</taxon>
        <taxon>metagenomes</taxon>
        <taxon>ecological metagenomes</taxon>
    </lineage>
</organism>
<reference evidence="3" key="1">
    <citation type="submission" date="2016-10" db="EMBL/GenBank/DDBJ databases">
        <authorList>
            <person name="de Groot N.N."/>
        </authorList>
    </citation>
    <scope>NUCLEOTIDE SEQUENCE</scope>
</reference>
<dbReference type="AlphaFoldDB" id="A0A1W1CJS8"/>
<evidence type="ECO:0000256" key="1">
    <source>
        <dbReference type="ARBA" id="ARBA00022448"/>
    </source>
</evidence>
<dbReference type="InterPro" id="IPR023614">
    <property type="entry name" value="Porin_dom_sf"/>
</dbReference>
<protein>
    <submittedName>
        <fullName evidence="3">Benzoate-specific porin</fullName>
    </submittedName>
</protein>
<gene>
    <name evidence="3" type="ORF">MNB_SV-10-242</name>
</gene>
<name>A0A1W1CJS8_9ZZZZ</name>
<dbReference type="Pfam" id="PF03573">
    <property type="entry name" value="OprD"/>
    <property type="match status" value="1"/>
</dbReference>
<keyword evidence="2" id="KW-0732">Signal</keyword>
<dbReference type="EMBL" id="FPHL01000042">
    <property type="protein sequence ID" value="SFV65921.1"/>
    <property type="molecule type" value="Genomic_DNA"/>
</dbReference>
<proteinExistence type="predicted"/>
<keyword evidence="1" id="KW-0813">Transport</keyword>
<dbReference type="GO" id="GO:0016020">
    <property type="term" value="C:membrane"/>
    <property type="evidence" value="ECO:0007669"/>
    <property type="project" value="InterPro"/>
</dbReference>
<accession>A0A1W1CJS8</accession>
<dbReference type="Gene3D" id="2.40.160.10">
    <property type="entry name" value="Porin"/>
    <property type="match status" value="1"/>
</dbReference>
<sequence>MQTKISKLSLTAVMVLAGTSVYASESMSESQASTVSDDHAYETVVHVDEKAKGYEIADGWKVTGDIRAGYVTYDYSNDPKHFNPNVNKGHKDSRGFYVIPKISLSSPVYNGFSAKITGAGITDFGINDPLYESRTFAFGDGTSYGILQEAYVQYENGGHTFLAGAKELVTPMVDADDWYLFANTFQGVYYRNKVFDNIMFAGGYIYKMAGVWDGGAADPHRYHSIADQSYVDQRDKDNAGDAGMWAGVFEYADDTHTLQLWDYYAVDLYNTFFGQYDYNGKTDTFTYDAGAQLINFKDVGGNRYTPIDYSIISLKLDASHESGFDMALGAAFYTDGPGAGATLGAWGGYPYLANGMIFHFFEAGSMRNTNSYKAQVGYDFGKQGIDGLWIGARFTYFDLDPKYSKSSLNGLGQDYQKNYGLRVSYNHSSGLYFTGTYEYVDLDQQPDISALRLIGGYKF</sequence>